<accession>A0ABY2PVH7</accession>
<protein>
    <submittedName>
        <fullName evidence="1">L-asparaginase</fullName>
    </submittedName>
</protein>
<keyword evidence="2" id="KW-1185">Reference proteome</keyword>
<evidence type="ECO:0000313" key="1">
    <source>
        <dbReference type="EMBL" id="THE39100.1"/>
    </source>
</evidence>
<evidence type="ECO:0000313" key="2">
    <source>
        <dbReference type="Proteomes" id="UP000306790"/>
    </source>
</evidence>
<dbReference type="Proteomes" id="UP000306790">
    <property type="component" value="Unassembled WGS sequence"/>
</dbReference>
<comment type="caution">
    <text evidence="1">The sequence shown here is derived from an EMBL/GenBank/DDBJ whole genome shotgun (WGS) entry which is preliminary data.</text>
</comment>
<proteinExistence type="predicted"/>
<gene>
    <name evidence="1" type="ORF">DJ535_10095</name>
</gene>
<sequence>MNQGSARNPQVLSVHSGFCALSVFKLSAPITPNE</sequence>
<organism evidence="1 2">
    <name type="scientific">Citrobacter murliniae</name>
    <dbReference type="NCBI Taxonomy" id="67829"/>
    <lineage>
        <taxon>Bacteria</taxon>
        <taxon>Pseudomonadati</taxon>
        <taxon>Pseudomonadota</taxon>
        <taxon>Gammaproteobacteria</taxon>
        <taxon>Enterobacterales</taxon>
        <taxon>Enterobacteriaceae</taxon>
        <taxon>Citrobacter</taxon>
        <taxon>Citrobacter freundii complex</taxon>
    </lineage>
</organism>
<reference evidence="1 2" key="1">
    <citation type="submission" date="2018-05" db="EMBL/GenBank/DDBJ databases">
        <title>Isolation and genomic analyses of lactose-positive bacteria from faecal samples of preterm neonates.</title>
        <authorList>
            <person name="Chen Y."/>
            <person name="Brook T.C."/>
            <person name="O'Neill I."/>
            <person name="Soe C.Z."/>
            <person name="Hall L.J."/>
            <person name="Hoyles L."/>
        </authorList>
    </citation>
    <scope>NUCLEOTIDE SEQUENCE [LARGE SCALE GENOMIC DNA]</scope>
    <source>
        <strain evidence="1 2">P080C CL</strain>
    </source>
</reference>
<dbReference type="EMBL" id="QFVP01000005">
    <property type="protein sequence ID" value="THE39100.1"/>
    <property type="molecule type" value="Genomic_DNA"/>
</dbReference>
<name>A0ABY2PVH7_9ENTR</name>